<dbReference type="EMBL" id="QPIZ01000007">
    <property type="protein sequence ID" value="RCW36763.1"/>
    <property type="molecule type" value="Genomic_DNA"/>
</dbReference>
<keyword evidence="2" id="KW-1185">Reference proteome</keyword>
<name>A0A368V7I1_9BACT</name>
<evidence type="ECO:0000313" key="1">
    <source>
        <dbReference type="EMBL" id="RCW36763.1"/>
    </source>
</evidence>
<protein>
    <recommendedName>
        <fullName evidence="3">Lipoprotein</fullName>
    </recommendedName>
</protein>
<organism evidence="1 2">
    <name type="scientific">Marinilabilia salmonicolor</name>
    <dbReference type="NCBI Taxonomy" id="989"/>
    <lineage>
        <taxon>Bacteria</taxon>
        <taxon>Pseudomonadati</taxon>
        <taxon>Bacteroidota</taxon>
        <taxon>Bacteroidia</taxon>
        <taxon>Marinilabiliales</taxon>
        <taxon>Marinilabiliaceae</taxon>
        <taxon>Marinilabilia</taxon>
    </lineage>
</organism>
<dbReference type="PROSITE" id="PS51257">
    <property type="entry name" value="PROKAR_LIPOPROTEIN"/>
    <property type="match status" value="1"/>
</dbReference>
<gene>
    <name evidence="1" type="ORF">DFO77_10754</name>
</gene>
<sequence>MKNLMIPFFAVMLFFSSCSPKVYYQVFETGTINEEVKRRGDHLVYEDDKCLVSYNFWGESGDMSFSVENKTNQPLYLDLGQSYFVLNGQAKDYYQQRVFTYSTGTSVGGSKSASASKSVTGVDYAGWLITGGVSAQLATALSTSQSNSVSFPEEEVVCIPPKTSKMVSEFSIYSARIRDCDLLLYPKRKQISSLRFEEDNSPVVFENRLVYRVGEEPATKLKHRFFVSEIANMPKWQFVELKKESFCGEESVLEKEFFKETSPDKFYIRYEKGNETWEH</sequence>
<comment type="caution">
    <text evidence="1">The sequence shown here is derived from an EMBL/GenBank/DDBJ whole genome shotgun (WGS) entry which is preliminary data.</text>
</comment>
<dbReference type="Proteomes" id="UP000252733">
    <property type="component" value="Unassembled WGS sequence"/>
</dbReference>
<accession>A0A368V7I1</accession>
<dbReference type="RefSeq" id="WP_114436764.1">
    <property type="nucleotide sequence ID" value="NZ_QPIZ01000007.1"/>
</dbReference>
<evidence type="ECO:0008006" key="3">
    <source>
        <dbReference type="Google" id="ProtNLM"/>
    </source>
</evidence>
<reference evidence="1 2" key="1">
    <citation type="submission" date="2018-07" db="EMBL/GenBank/DDBJ databases">
        <title>Freshwater and sediment microbial communities from various areas in North America, analyzing microbe dynamics in response to fracking.</title>
        <authorList>
            <person name="Lamendella R."/>
        </authorList>
    </citation>
    <scope>NUCLEOTIDE SEQUENCE [LARGE SCALE GENOMIC DNA]</scope>
    <source>
        <strain evidence="1 2">160A</strain>
    </source>
</reference>
<evidence type="ECO:0000313" key="2">
    <source>
        <dbReference type="Proteomes" id="UP000252733"/>
    </source>
</evidence>
<proteinExistence type="predicted"/>
<dbReference type="AlphaFoldDB" id="A0A368V7I1"/>